<dbReference type="GO" id="GO:0046983">
    <property type="term" value="F:protein dimerization activity"/>
    <property type="evidence" value="ECO:0007669"/>
    <property type="project" value="InterPro"/>
</dbReference>
<evidence type="ECO:0000256" key="1">
    <source>
        <dbReference type="ARBA" id="ARBA00004123"/>
    </source>
</evidence>
<dbReference type="GO" id="GO:0000978">
    <property type="term" value="F:RNA polymerase II cis-regulatory region sequence-specific DNA binding"/>
    <property type="evidence" value="ECO:0007669"/>
    <property type="project" value="TreeGrafter"/>
</dbReference>
<dbReference type="PANTHER" id="PTHR45776:SF2">
    <property type="entry name" value="MIP04163P"/>
    <property type="match status" value="1"/>
</dbReference>
<feature type="compositionally biased region" description="Low complexity" evidence="7">
    <location>
        <begin position="33"/>
        <end position="56"/>
    </location>
</feature>
<dbReference type="SMART" id="SM00353">
    <property type="entry name" value="HLH"/>
    <property type="match status" value="1"/>
</dbReference>
<feature type="domain" description="BHLH" evidence="8">
    <location>
        <begin position="228"/>
        <end position="284"/>
    </location>
</feature>
<evidence type="ECO:0000256" key="4">
    <source>
        <dbReference type="ARBA" id="ARBA00023163"/>
    </source>
</evidence>
<keyword evidence="5" id="KW-0539">Nucleus</keyword>
<dbReference type="Gene3D" id="4.10.280.10">
    <property type="entry name" value="Helix-loop-helix DNA-binding domain"/>
    <property type="match status" value="1"/>
</dbReference>
<proteinExistence type="predicted"/>
<feature type="compositionally biased region" description="Low complexity" evidence="7">
    <location>
        <begin position="186"/>
        <end position="197"/>
    </location>
</feature>
<evidence type="ECO:0000256" key="6">
    <source>
        <dbReference type="SAM" id="Coils"/>
    </source>
</evidence>
<keyword evidence="10" id="KW-1185">Reference proteome</keyword>
<evidence type="ECO:0000256" key="5">
    <source>
        <dbReference type="ARBA" id="ARBA00023242"/>
    </source>
</evidence>
<comment type="subcellular location">
    <subcellularLocation>
        <location evidence="1">Nucleus</location>
    </subcellularLocation>
</comment>
<evidence type="ECO:0000256" key="3">
    <source>
        <dbReference type="ARBA" id="ARBA00023125"/>
    </source>
</evidence>
<dbReference type="InterPro" id="IPR036638">
    <property type="entry name" value="HLH_DNA-bd_sf"/>
</dbReference>
<reference evidence="9 10" key="1">
    <citation type="submission" date="2016-07" db="EMBL/GenBank/DDBJ databases">
        <title>Pervasive Adenine N6-methylation of Active Genes in Fungi.</title>
        <authorList>
            <consortium name="DOE Joint Genome Institute"/>
            <person name="Mondo S.J."/>
            <person name="Dannebaum R.O."/>
            <person name="Kuo R.C."/>
            <person name="Labutti K."/>
            <person name="Haridas S."/>
            <person name="Kuo A."/>
            <person name="Salamov A."/>
            <person name="Ahrendt S.R."/>
            <person name="Lipzen A."/>
            <person name="Sullivan W."/>
            <person name="Andreopoulos W.B."/>
            <person name="Clum A."/>
            <person name="Lindquist E."/>
            <person name="Daum C."/>
            <person name="Ramamoorthy G.K."/>
            <person name="Gryganskyi A."/>
            <person name="Culley D."/>
            <person name="Magnuson J.K."/>
            <person name="James T.Y."/>
            <person name="O'Malley M.A."/>
            <person name="Stajich J.E."/>
            <person name="Spatafora J.W."/>
            <person name="Visel A."/>
            <person name="Grigoriev I.V."/>
        </authorList>
    </citation>
    <scope>NUCLEOTIDE SEQUENCE [LARGE SCALE GENOMIC DNA]</scope>
    <source>
        <strain evidence="9 10">NRRL 1336</strain>
    </source>
</reference>
<keyword evidence="3 9" id="KW-0238">DNA-binding</keyword>
<dbReference type="EMBL" id="MCGE01000005">
    <property type="protein sequence ID" value="ORZ21078.1"/>
    <property type="molecule type" value="Genomic_DNA"/>
</dbReference>
<dbReference type="PROSITE" id="PS50888">
    <property type="entry name" value="BHLH"/>
    <property type="match status" value="1"/>
</dbReference>
<dbReference type="InterPro" id="IPR011598">
    <property type="entry name" value="bHLH_dom"/>
</dbReference>
<keyword evidence="6" id="KW-0175">Coiled coil</keyword>
<feature type="region of interest" description="Disordered" evidence="7">
    <location>
        <begin position="33"/>
        <end position="62"/>
    </location>
</feature>
<dbReference type="Pfam" id="PF00010">
    <property type="entry name" value="HLH"/>
    <property type="match status" value="1"/>
</dbReference>
<protein>
    <submittedName>
        <fullName evidence="9">Helix-loop-helix DNA-binding domain-domain-containing protein</fullName>
    </submittedName>
</protein>
<evidence type="ECO:0000256" key="7">
    <source>
        <dbReference type="SAM" id="MobiDB-lite"/>
    </source>
</evidence>
<gene>
    <name evidence="9" type="ORF">BCR42DRAFT_186622</name>
</gene>
<name>A0A1X2IRB3_9FUNG</name>
<evidence type="ECO:0000259" key="8">
    <source>
        <dbReference type="PROSITE" id="PS50888"/>
    </source>
</evidence>
<accession>A0A1X2IRB3</accession>
<dbReference type="OrthoDB" id="690068at2759"/>
<keyword evidence="4" id="KW-0804">Transcription</keyword>
<dbReference type="GO" id="GO:0005634">
    <property type="term" value="C:nucleus"/>
    <property type="evidence" value="ECO:0007669"/>
    <property type="project" value="UniProtKB-SubCell"/>
</dbReference>
<evidence type="ECO:0000313" key="10">
    <source>
        <dbReference type="Proteomes" id="UP000193560"/>
    </source>
</evidence>
<dbReference type="Proteomes" id="UP000193560">
    <property type="component" value="Unassembled WGS sequence"/>
</dbReference>
<evidence type="ECO:0000313" key="9">
    <source>
        <dbReference type="EMBL" id="ORZ21078.1"/>
    </source>
</evidence>
<dbReference type="SUPFAM" id="SSF47459">
    <property type="entry name" value="HLH, helix-loop-helix DNA-binding domain"/>
    <property type="match status" value="1"/>
</dbReference>
<dbReference type="STRING" id="90262.A0A1X2IRB3"/>
<dbReference type="AlphaFoldDB" id="A0A1X2IRB3"/>
<dbReference type="PANTHER" id="PTHR45776">
    <property type="entry name" value="MIP04163P"/>
    <property type="match status" value="1"/>
</dbReference>
<feature type="region of interest" description="Disordered" evidence="7">
    <location>
        <begin position="165"/>
        <end position="207"/>
    </location>
</feature>
<dbReference type="GO" id="GO:0000981">
    <property type="term" value="F:DNA-binding transcription factor activity, RNA polymerase II-specific"/>
    <property type="evidence" value="ECO:0007669"/>
    <property type="project" value="TreeGrafter"/>
</dbReference>
<organism evidence="9 10">
    <name type="scientific">Absidia repens</name>
    <dbReference type="NCBI Taxonomy" id="90262"/>
    <lineage>
        <taxon>Eukaryota</taxon>
        <taxon>Fungi</taxon>
        <taxon>Fungi incertae sedis</taxon>
        <taxon>Mucoromycota</taxon>
        <taxon>Mucoromycotina</taxon>
        <taxon>Mucoromycetes</taxon>
        <taxon>Mucorales</taxon>
        <taxon>Cunninghamellaceae</taxon>
        <taxon>Absidia</taxon>
    </lineage>
</organism>
<evidence type="ECO:0000256" key="2">
    <source>
        <dbReference type="ARBA" id="ARBA00023015"/>
    </source>
</evidence>
<feature type="coiled-coil region" evidence="6">
    <location>
        <begin position="281"/>
        <end position="308"/>
    </location>
</feature>
<keyword evidence="2" id="KW-0805">Transcription regulation</keyword>
<sequence>MTDTTLQYQPMLKHTQGTHPLSTVIPQAAIALQPQQQHQPQHLQPPSSTSTSSALARDSPTTSVDFNTNNALFISPFGRASSHDDFEDLDYQSSLSCYQKHHLGSRHLSLPEAKAMDMHPHTTTTAASSIPIQSMKQDTSSYYGSSHEDYNTASSFPMSAPANIAQFNATTPPPPLHFIHGSDVTQPPYYHHQPQHQLDSPGSVARSYEDDDYNIQMNMQMIMDKRRRRRESHNAVERRRRENINDRIQELGTLLPEMPAETTANNKPNKGAILRHSVDHIRHLQHEVKSYSQRVKELEAALAKLQSK</sequence>
<comment type="caution">
    <text evidence="9">The sequence shown here is derived from an EMBL/GenBank/DDBJ whole genome shotgun (WGS) entry which is preliminary data.</text>
</comment>